<dbReference type="Proteomes" id="UP000183315">
    <property type="component" value="Unassembled WGS sequence"/>
</dbReference>
<dbReference type="GO" id="GO:0000028">
    <property type="term" value="P:ribosomal small subunit assembly"/>
    <property type="evidence" value="ECO:0007669"/>
    <property type="project" value="TreeGrafter"/>
</dbReference>
<keyword evidence="1 3" id="KW-0963">Cytoplasm</keyword>
<protein>
    <recommendedName>
        <fullName evidence="3">Ribosome maturation factor RimP</fullName>
    </recommendedName>
</protein>
<dbReference type="SUPFAM" id="SSF74942">
    <property type="entry name" value="YhbC-like, C-terminal domain"/>
    <property type="match status" value="1"/>
</dbReference>
<comment type="function">
    <text evidence="3">Required for maturation of 30S ribosomal subunits.</text>
</comment>
<dbReference type="EMBL" id="FNZI01000004">
    <property type="protein sequence ID" value="SEJ48826.1"/>
    <property type="molecule type" value="Genomic_DNA"/>
</dbReference>
<dbReference type="InterPro" id="IPR036847">
    <property type="entry name" value="RimP_C_sf"/>
</dbReference>
<dbReference type="eggNOG" id="COG0779">
    <property type="taxonomic scope" value="Bacteria"/>
</dbReference>
<dbReference type="Gene3D" id="3.30.300.70">
    <property type="entry name" value="RimP-like superfamily, N-terminal"/>
    <property type="match status" value="1"/>
</dbReference>
<dbReference type="PANTHER" id="PTHR33867">
    <property type="entry name" value="RIBOSOME MATURATION FACTOR RIMP"/>
    <property type="match status" value="1"/>
</dbReference>
<gene>
    <name evidence="3" type="primary">rimP</name>
    <name evidence="6" type="ORF">SAMN05421637_1981</name>
</gene>
<dbReference type="Pfam" id="PF17384">
    <property type="entry name" value="DUF150_C"/>
    <property type="match status" value="1"/>
</dbReference>
<dbReference type="AlphaFoldDB" id="A0A1H6Z7X6"/>
<evidence type="ECO:0000313" key="7">
    <source>
        <dbReference type="Proteomes" id="UP000183315"/>
    </source>
</evidence>
<dbReference type="InterPro" id="IPR003728">
    <property type="entry name" value="Ribosome_maturation_RimP"/>
</dbReference>
<organism evidence="6 7">
    <name type="scientific">Demequina mangrovi</name>
    <dbReference type="NCBI Taxonomy" id="1043493"/>
    <lineage>
        <taxon>Bacteria</taxon>
        <taxon>Bacillati</taxon>
        <taxon>Actinomycetota</taxon>
        <taxon>Actinomycetes</taxon>
        <taxon>Micrococcales</taxon>
        <taxon>Demequinaceae</taxon>
        <taxon>Demequina</taxon>
    </lineage>
</organism>
<reference evidence="7" key="1">
    <citation type="submission" date="2016-10" db="EMBL/GenBank/DDBJ databases">
        <authorList>
            <person name="Varghese N."/>
        </authorList>
    </citation>
    <scope>NUCLEOTIDE SEQUENCE [LARGE SCALE GENOMIC DNA]</scope>
    <source>
        <strain evidence="7">DSM 24868</strain>
    </source>
</reference>
<keyword evidence="2 3" id="KW-0690">Ribosome biogenesis</keyword>
<dbReference type="Pfam" id="PF02576">
    <property type="entry name" value="RimP_N"/>
    <property type="match status" value="1"/>
</dbReference>
<evidence type="ECO:0000256" key="3">
    <source>
        <dbReference type="HAMAP-Rule" id="MF_01077"/>
    </source>
</evidence>
<keyword evidence="7" id="KW-1185">Reference proteome</keyword>
<name>A0A1H6Z7X6_9MICO</name>
<dbReference type="CDD" id="cd01734">
    <property type="entry name" value="YlxS_C"/>
    <property type="match status" value="1"/>
</dbReference>
<feature type="domain" description="Ribosome maturation factor RimP N-terminal" evidence="4">
    <location>
        <begin position="11"/>
        <end position="86"/>
    </location>
</feature>
<evidence type="ECO:0000256" key="1">
    <source>
        <dbReference type="ARBA" id="ARBA00022490"/>
    </source>
</evidence>
<dbReference type="OrthoDB" id="9805006at2"/>
<dbReference type="GO" id="GO:0006412">
    <property type="term" value="P:translation"/>
    <property type="evidence" value="ECO:0007669"/>
    <property type="project" value="TreeGrafter"/>
</dbReference>
<accession>A0A1H6Z7X6</accession>
<dbReference type="STRING" id="1043493.SAMN05421637_1981"/>
<dbReference type="PANTHER" id="PTHR33867:SF1">
    <property type="entry name" value="RIBOSOME MATURATION FACTOR RIMP"/>
    <property type="match status" value="1"/>
</dbReference>
<dbReference type="RefSeq" id="WP_042215441.1">
    <property type="nucleotide sequence ID" value="NZ_BBLU01000010.1"/>
</dbReference>
<sequence length="155" mass="16567">MDISSRIIELAAPAAEAVGLVVEGVDVTAAGKRSRVLVTVDLPETEVGSADLDKVAEASRTIGAALDEANVPSTPYVLEVSTPGTDRALTERRHFLRARTRLVEIRLADRSVTGRVQDVDGDTVVLDVDGELQQVPLGEISEGRIVVELKRLGEK</sequence>
<dbReference type="HAMAP" id="MF_01077">
    <property type="entry name" value="RimP"/>
    <property type="match status" value="1"/>
</dbReference>
<proteinExistence type="inferred from homology"/>
<dbReference type="SUPFAM" id="SSF75420">
    <property type="entry name" value="YhbC-like, N-terminal domain"/>
    <property type="match status" value="1"/>
</dbReference>
<dbReference type="InterPro" id="IPR035956">
    <property type="entry name" value="RimP_N_sf"/>
</dbReference>
<dbReference type="InterPro" id="IPR028989">
    <property type="entry name" value="RimP_N"/>
</dbReference>
<evidence type="ECO:0000259" key="4">
    <source>
        <dbReference type="Pfam" id="PF02576"/>
    </source>
</evidence>
<evidence type="ECO:0000313" key="6">
    <source>
        <dbReference type="EMBL" id="SEJ48826.1"/>
    </source>
</evidence>
<evidence type="ECO:0000256" key="2">
    <source>
        <dbReference type="ARBA" id="ARBA00022517"/>
    </source>
</evidence>
<evidence type="ECO:0000259" key="5">
    <source>
        <dbReference type="Pfam" id="PF17384"/>
    </source>
</evidence>
<comment type="similarity">
    <text evidence="3">Belongs to the RimP family.</text>
</comment>
<dbReference type="InterPro" id="IPR028998">
    <property type="entry name" value="RimP_C"/>
</dbReference>
<comment type="subcellular location">
    <subcellularLocation>
        <location evidence="3">Cytoplasm</location>
    </subcellularLocation>
</comment>
<feature type="domain" description="Ribosome maturation factor RimP C-terminal" evidence="5">
    <location>
        <begin position="89"/>
        <end position="148"/>
    </location>
</feature>
<dbReference type="GO" id="GO:0005829">
    <property type="term" value="C:cytosol"/>
    <property type="evidence" value="ECO:0007669"/>
    <property type="project" value="TreeGrafter"/>
</dbReference>